<proteinExistence type="predicted"/>
<dbReference type="Proteomes" id="UP001165122">
    <property type="component" value="Unassembled WGS sequence"/>
</dbReference>
<sequence>MGMITIYFVGGDNFFEDVIVESFLTVMIFNNNREFKKTFVYALNAFVCLDVIKLGMYLGMFKFLGVGGYFSVFFVTSRVVLEIMCVWKVGKLLVESGEEDYVINETLEGLDLKNRVTVLGYNVLPVQESQIEVFGGTGRTLSSGLEVEAI</sequence>
<evidence type="ECO:0000313" key="3">
    <source>
        <dbReference type="Proteomes" id="UP001165122"/>
    </source>
</evidence>
<keyword evidence="3" id="KW-1185">Reference proteome</keyword>
<accession>A0A9W7KWS1</accession>
<gene>
    <name evidence="2" type="ORF">TrLO_g455</name>
</gene>
<evidence type="ECO:0008006" key="4">
    <source>
        <dbReference type="Google" id="ProtNLM"/>
    </source>
</evidence>
<feature type="transmembrane region" description="Helical" evidence="1">
    <location>
        <begin position="39"/>
        <end position="60"/>
    </location>
</feature>
<protein>
    <recommendedName>
        <fullName evidence="4">Transmembrane protein</fullName>
    </recommendedName>
</protein>
<evidence type="ECO:0000313" key="2">
    <source>
        <dbReference type="EMBL" id="GMI14090.1"/>
    </source>
</evidence>
<reference evidence="3" key="1">
    <citation type="journal article" date="2023" name="Commun. Biol.">
        <title>Genome analysis of Parmales, the sister group of diatoms, reveals the evolutionary specialization of diatoms from phago-mixotrophs to photoautotrophs.</title>
        <authorList>
            <person name="Ban H."/>
            <person name="Sato S."/>
            <person name="Yoshikawa S."/>
            <person name="Yamada K."/>
            <person name="Nakamura Y."/>
            <person name="Ichinomiya M."/>
            <person name="Sato N."/>
            <person name="Blanc-Mathieu R."/>
            <person name="Endo H."/>
            <person name="Kuwata A."/>
            <person name="Ogata H."/>
        </authorList>
    </citation>
    <scope>NUCLEOTIDE SEQUENCE [LARGE SCALE GENOMIC DNA]</scope>
    <source>
        <strain evidence="3">NIES 3700</strain>
    </source>
</reference>
<keyword evidence="1" id="KW-0812">Transmembrane</keyword>
<name>A0A9W7KWS1_9STRA</name>
<comment type="caution">
    <text evidence="2">The sequence shown here is derived from an EMBL/GenBank/DDBJ whole genome shotgun (WGS) entry which is preliminary data.</text>
</comment>
<dbReference type="AlphaFoldDB" id="A0A9W7KWS1"/>
<evidence type="ECO:0000256" key="1">
    <source>
        <dbReference type="SAM" id="Phobius"/>
    </source>
</evidence>
<dbReference type="EMBL" id="BRXW01000207">
    <property type="protein sequence ID" value="GMI14090.1"/>
    <property type="molecule type" value="Genomic_DNA"/>
</dbReference>
<keyword evidence="1" id="KW-0472">Membrane</keyword>
<keyword evidence="1" id="KW-1133">Transmembrane helix</keyword>
<organism evidence="2 3">
    <name type="scientific">Triparma laevis f. longispina</name>
    <dbReference type="NCBI Taxonomy" id="1714387"/>
    <lineage>
        <taxon>Eukaryota</taxon>
        <taxon>Sar</taxon>
        <taxon>Stramenopiles</taxon>
        <taxon>Ochrophyta</taxon>
        <taxon>Bolidophyceae</taxon>
        <taxon>Parmales</taxon>
        <taxon>Triparmaceae</taxon>
        <taxon>Triparma</taxon>
    </lineage>
</organism>